<dbReference type="Proteomes" id="UP000231292">
    <property type="component" value="Unassembled WGS sequence"/>
</dbReference>
<accession>A0A2G9YI50</accession>
<dbReference type="EMBL" id="PCRK01000154">
    <property type="protein sequence ID" value="PIP18874.1"/>
    <property type="molecule type" value="Genomic_DNA"/>
</dbReference>
<sequence>METVKLNDALPQDIDKCIRILSEKFRKWPYNFFTESDAHSYLYLSFFRYGSPALKSLYQSKDRRRSVLIHGEYPTFFRYSQKELRLCKLNESVGTCGHYDMVVLNPDFINSHEIQQVISKDNKIRQTVNFNDNHLLAAIEFKLLHKPLTEKLRNEIKKDFIKLGWALETRQARDAYMLIFNRYGEERDYWKTLEGLQREHRDIKLIYQESYCKESKHITYIKPYYQNPTA</sequence>
<comment type="caution">
    <text evidence="1">The sequence shown here is derived from an EMBL/GenBank/DDBJ whole genome shotgun (WGS) entry which is preliminary data.</text>
</comment>
<proteinExistence type="predicted"/>
<evidence type="ECO:0000313" key="1">
    <source>
        <dbReference type="EMBL" id="PIP18874.1"/>
    </source>
</evidence>
<dbReference type="AlphaFoldDB" id="A0A2G9YI50"/>
<reference evidence="1 2" key="1">
    <citation type="submission" date="2017-09" db="EMBL/GenBank/DDBJ databases">
        <title>Depth-based differentiation of microbial function through sediment-hosted aquifers and enrichment of novel symbionts in the deep terrestrial subsurface.</title>
        <authorList>
            <person name="Probst A.J."/>
            <person name="Ladd B."/>
            <person name="Jarett J.K."/>
            <person name="Geller-Mcgrath D.E."/>
            <person name="Sieber C.M."/>
            <person name="Emerson J.B."/>
            <person name="Anantharaman K."/>
            <person name="Thomas B.C."/>
            <person name="Malmstrom R."/>
            <person name="Stieglmeier M."/>
            <person name="Klingl A."/>
            <person name="Woyke T."/>
            <person name="Ryan C.M."/>
            <person name="Banfield J.F."/>
        </authorList>
    </citation>
    <scope>NUCLEOTIDE SEQUENCE [LARGE SCALE GENOMIC DNA]</scope>
    <source>
        <strain evidence="1">CG23_combo_of_CG06-09_8_20_14_all_41_10</strain>
    </source>
</reference>
<name>A0A2G9YI50_9BACT</name>
<protein>
    <submittedName>
        <fullName evidence="1">Uncharacterized protein</fullName>
    </submittedName>
</protein>
<gene>
    <name evidence="1" type="ORF">COX41_05885</name>
</gene>
<organism evidence="1 2">
    <name type="scientific">Candidatus Sherwoodlollariibacterium unditelluris</name>
    <dbReference type="NCBI Taxonomy" id="1974757"/>
    <lineage>
        <taxon>Bacteria</taxon>
        <taxon>Pseudomonadati</taxon>
        <taxon>Candidatus Omnitrophota</taxon>
        <taxon>Candidatus Sherwoodlollariibacterium</taxon>
    </lineage>
</organism>
<evidence type="ECO:0000313" key="2">
    <source>
        <dbReference type="Proteomes" id="UP000231292"/>
    </source>
</evidence>